<proteinExistence type="predicted"/>
<dbReference type="AlphaFoldDB" id="I7M002"/>
<keyword evidence="2" id="KW-1185">Reference proteome</keyword>
<dbReference type="EMBL" id="GG662587">
    <property type="protein sequence ID" value="EAR85231.1"/>
    <property type="molecule type" value="Genomic_DNA"/>
</dbReference>
<gene>
    <name evidence="1" type="ORF">TTHERM_00486820</name>
</gene>
<dbReference type="HOGENOM" id="CLU_1942325_0_0_1"/>
<evidence type="ECO:0000313" key="1">
    <source>
        <dbReference type="EMBL" id="EAR85231.1"/>
    </source>
</evidence>
<dbReference type="GeneID" id="7831772"/>
<dbReference type="Proteomes" id="UP000009168">
    <property type="component" value="Unassembled WGS sequence"/>
</dbReference>
<sequence length="130" mass="16255">MEYLRRIFRRVPVVNDQYQSYLLKNEEYLRRNKKDVLELYRKFHKTIPKLFTRKIEKAAKIEELKYLFHENKNEQFISNIEQYKIIANEVLEKIDKKEYPPFPSYYPYKMYDPNNLEVQFRKRHSRDVLI</sequence>
<reference evidence="2" key="1">
    <citation type="journal article" date="2006" name="PLoS Biol.">
        <title>Macronuclear genome sequence of the ciliate Tetrahymena thermophila, a model eukaryote.</title>
        <authorList>
            <person name="Eisen J.A."/>
            <person name="Coyne R.S."/>
            <person name="Wu M."/>
            <person name="Wu D."/>
            <person name="Thiagarajan M."/>
            <person name="Wortman J.R."/>
            <person name="Badger J.H."/>
            <person name="Ren Q."/>
            <person name="Amedeo P."/>
            <person name="Jones K.M."/>
            <person name="Tallon L.J."/>
            <person name="Delcher A.L."/>
            <person name="Salzberg S.L."/>
            <person name="Silva J.C."/>
            <person name="Haas B.J."/>
            <person name="Majoros W.H."/>
            <person name="Farzad M."/>
            <person name="Carlton J.M."/>
            <person name="Smith R.K. Jr."/>
            <person name="Garg J."/>
            <person name="Pearlman R.E."/>
            <person name="Karrer K.M."/>
            <person name="Sun L."/>
            <person name="Manning G."/>
            <person name="Elde N.C."/>
            <person name="Turkewitz A.P."/>
            <person name="Asai D.J."/>
            <person name="Wilkes D.E."/>
            <person name="Wang Y."/>
            <person name="Cai H."/>
            <person name="Collins K."/>
            <person name="Stewart B.A."/>
            <person name="Lee S.R."/>
            <person name="Wilamowska K."/>
            <person name="Weinberg Z."/>
            <person name="Ruzzo W.L."/>
            <person name="Wloga D."/>
            <person name="Gaertig J."/>
            <person name="Frankel J."/>
            <person name="Tsao C.-C."/>
            <person name="Gorovsky M.A."/>
            <person name="Keeling P.J."/>
            <person name="Waller R.F."/>
            <person name="Patron N.J."/>
            <person name="Cherry J.M."/>
            <person name="Stover N.A."/>
            <person name="Krieger C.J."/>
            <person name="del Toro C."/>
            <person name="Ryder H.F."/>
            <person name="Williamson S.C."/>
            <person name="Barbeau R.A."/>
            <person name="Hamilton E.P."/>
            <person name="Orias E."/>
        </authorList>
    </citation>
    <scope>NUCLEOTIDE SEQUENCE [LARGE SCALE GENOMIC DNA]</scope>
    <source>
        <strain evidence="2">SB210</strain>
    </source>
</reference>
<organism evidence="1 2">
    <name type="scientific">Tetrahymena thermophila (strain SB210)</name>
    <dbReference type="NCBI Taxonomy" id="312017"/>
    <lineage>
        <taxon>Eukaryota</taxon>
        <taxon>Sar</taxon>
        <taxon>Alveolata</taxon>
        <taxon>Ciliophora</taxon>
        <taxon>Intramacronucleata</taxon>
        <taxon>Oligohymenophorea</taxon>
        <taxon>Hymenostomatida</taxon>
        <taxon>Tetrahymenina</taxon>
        <taxon>Tetrahymenidae</taxon>
        <taxon>Tetrahymena</taxon>
    </lineage>
</organism>
<protein>
    <submittedName>
        <fullName evidence="1">Uncharacterized protein</fullName>
    </submittedName>
</protein>
<dbReference type="KEGG" id="tet:TTHERM_00486820"/>
<evidence type="ECO:0000313" key="2">
    <source>
        <dbReference type="Proteomes" id="UP000009168"/>
    </source>
</evidence>
<dbReference type="RefSeq" id="XP_001032894.1">
    <property type="nucleotide sequence ID" value="XM_001032894.1"/>
</dbReference>
<name>I7M002_TETTS</name>
<accession>I7M002</accession>
<dbReference type="InParanoid" id="I7M002"/>